<comment type="caution">
    <text evidence="1">The sequence shown here is derived from an EMBL/GenBank/DDBJ whole genome shotgun (WGS) entry which is preliminary data.</text>
</comment>
<accession>A0A8J3M6S1</accession>
<reference evidence="1 2" key="1">
    <citation type="submission" date="2021-01" db="EMBL/GenBank/DDBJ databases">
        <title>Whole genome shotgun sequence of Planotetraspora kaengkrachanensis NBRC 104272.</title>
        <authorList>
            <person name="Komaki H."/>
            <person name="Tamura T."/>
        </authorList>
    </citation>
    <scope>NUCLEOTIDE SEQUENCE [LARGE SCALE GENOMIC DNA]</scope>
    <source>
        <strain evidence="1 2">NBRC 104272</strain>
    </source>
</reference>
<evidence type="ECO:0000313" key="2">
    <source>
        <dbReference type="Proteomes" id="UP000630097"/>
    </source>
</evidence>
<dbReference type="InterPro" id="IPR029060">
    <property type="entry name" value="PIN-like_dom_sf"/>
</dbReference>
<protein>
    <recommendedName>
        <fullName evidence="3">PIN domain-containing protein</fullName>
    </recommendedName>
</protein>
<name>A0A8J3M6S1_9ACTN</name>
<evidence type="ECO:0000313" key="1">
    <source>
        <dbReference type="EMBL" id="GIG80559.1"/>
    </source>
</evidence>
<dbReference type="Gene3D" id="3.40.50.1010">
    <property type="entry name" value="5'-nuclease"/>
    <property type="match status" value="1"/>
</dbReference>
<proteinExistence type="predicted"/>
<evidence type="ECO:0008006" key="3">
    <source>
        <dbReference type="Google" id="ProtNLM"/>
    </source>
</evidence>
<dbReference type="Proteomes" id="UP000630097">
    <property type="component" value="Unassembled WGS sequence"/>
</dbReference>
<gene>
    <name evidence="1" type="ORF">Pka01_36860</name>
</gene>
<dbReference type="SUPFAM" id="SSF88723">
    <property type="entry name" value="PIN domain-like"/>
    <property type="match status" value="1"/>
</dbReference>
<dbReference type="RefSeq" id="WP_239115091.1">
    <property type="nucleotide sequence ID" value="NZ_BAABHH010000014.1"/>
</dbReference>
<dbReference type="AlphaFoldDB" id="A0A8J3M6S1"/>
<keyword evidence="2" id="KW-1185">Reference proteome</keyword>
<sequence length="56" mass="6281">MAELVERYIDLPLGLVDAAVIATAERLGLREVATVDQRHFRVVRPRHVEAFTLLPG</sequence>
<organism evidence="1 2">
    <name type="scientific">Planotetraspora kaengkrachanensis</name>
    <dbReference type="NCBI Taxonomy" id="575193"/>
    <lineage>
        <taxon>Bacteria</taxon>
        <taxon>Bacillati</taxon>
        <taxon>Actinomycetota</taxon>
        <taxon>Actinomycetes</taxon>
        <taxon>Streptosporangiales</taxon>
        <taxon>Streptosporangiaceae</taxon>
        <taxon>Planotetraspora</taxon>
    </lineage>
</organism>
<dbReference type="EMBL" id="BONV01000015">
    <property type="protein sequence ID" value="GIG80559.1"/>
    <property type="molecule type" value="Genomic_DNA"/>
</dbReference>